<feature type="domain" description="CCHC-type" evidence="9">
    <location>
        <begin position="555"/>
        <end position="568"/>
    </location>
</feature>
<dbReference type="InterPro" id="IPR001878">
    <property type="entry name" value="Znf_CCHC"/>
</dbReference>
<evidence type="ECO:0000256" key="4">
    <source>
        <dbReference type="ARBA" id="ARBA00022771"/>
    </source>
</evidence>
<evidence type="ECO:0000256" key="7">
    <source>
        <dbReference type="PROSITE-ProRule" id="PRU00047"/>
    </source>
</evidence>
<evidence type="ECO:0000256" key="1">
    <source>
        <dbReference type="ARBA" id="ARBA00004123"/>
    </source>
</evidence>
<evidence type="ECO:0000259" key="9">
    <source>
        <dbReference type="PROSITE" id="PS50158"/>
    </source>
</evidence>
<feature type="compositionally biased region" description="Basic residues" evidence="8">
    <location>
        <begin position="713"/>
        <end position="726"/>
    </location>
</feature>
<organism evidence="10 11">
    <name type="scientific">Madurella fahalii</name>
    <dbReference type="NCBI Taxonomy" id="1157608"/>
    <lineage>
        <taxon>Eukaryota</taxon>
        <taxon>Fungi</taxon>
        <taxon>Dikarya</taxon>
        <taxon>Ascomycota</taxon>
        <taxon>Pezizomycotina</taxon>
        <taxon>Sordariomycetes</taxon>
        <taxon>Sordariomycetidae</taxon>
        <taxon>Sordariales</taxon>
        <taxon>Sordariales incertae sedis</taxon>
        <taxon>Madurella</taxon>
    </lineage>
</organism>
<keyword evidence="3" id="KW-0677">Repeat</keyword>
<feature type="region of interest" description="Disordered" evidence="8">
    <location>
        <begin position="244"/>
        <end position="306"/>
    </location>
</feature>
<dbReference type="GeneID" id="98174776"/>
<dbReference type="PROSITE" id="PS50158">
    <property type="entry name" value="ZF_CCHC"/>
    <property type="match status" value="2"/>
</dbReference>
<keyword evidence="6" id="KW-0539">Nucleus</keyword>
<keyword evidence="5" id="KW-0862">Zinc</keyword>
<dbReference type="SUPFAM" id="SSF57756">
    <property type="entry name" value="Retrovirus zinc finger-like domains"/>
    <property type="match status" value="2"/>
</dbReference>
<evidence type="ECO:0000313" key="11">
    <source>
        <dbReference type="Proteomes" id="UP001628179"/>
    </source>
</evidence>
<keyword evidence="4 7" id="KW-0863">Zinc-finger</keyword>
<feature type="compositionally biased region" description="Polar residues" evidence="8">
    <location>
        <begin position="270"/>
        <end position="283"/>
    </location>
</feature>
<dbReference type="InterPro" id="IPR051644">
    <property type="entry name" value="TRAMP_AT-DNA-binding"/>
</dbReference>
<protein>
    <recommendedName>
        <fullName evidence="9">CCHC-type domain-containing protein</fullName>
    </recommendedName>
</protein>
<feature type="compositionally biased region" description="Basic and acidic residues" evidence="8">
    <location>
        <begin position="260"/>
        <end position="269"/>
    </location>
</feature>
<dbReference type="RefSeq" id="XP_070915554.1">
    <property type="nucleotide sequence ID" value="XM_071059453.1"/>
</dbReference>
<dbReference type="PANTHER" id="PTHR46543">
    <property type="entry name" value="ZINC FINGER CCHC DOMAIN-CONTAINING PROTEIN 7"/>
    <property type="match status" value="1"/>
</dbReference>
<name>A0ABQ0G7T7_9PEZI</name>
<evidence type="ECO:0000256" key="5">
    <source>
        <dbReference type="ARBA" id="ARBA00022833"/>
    </source>
</evidence>
<evidence type="ECO:0000256" key="3">
    <source>
        <dbReference type="ARBA" id="ARBA00022737"/>
    </source>
</evidence>
<feature type="region of interest" description="Disordered" evidence="8">
    <location>
        <begin position="1"/>
        <end position="171"/>
    </location>
</feature>
<keyword evidence="11" id="KW-1185">Reference proteome</keyword>
<dbReference type="InterPro" id="IPR036875">
    <property type="entry name" value="Znf_CCHC_sf"/>
</dbReference>
<keyword evidence="2" id="KW-0479">Metal-binding</keyword>
<dbReference type="Proteomes" id="UP001628179">
    <property type="component" value="Unassembled WGS sequence"/>
</dbReference>
<reference evidence="10 11" key="1">
    <citation type="submission" date="2024-09" db="EMBL/GenBank/DDBJ databases">
        <title>Itraconazole resistance in Madurella fahalii resulting from another homologue of gene encoding cytochrome P450 14-alpha sterol demethylase (CYP51).</title>
        <authorList>
            <person name="Yoshioka I."/>
            <person name="Fahal A.H."/>
            <person name="Kaneko S."/>
            <person name="Yaguchi T."/>
        </authorList>
    </citation>
    <scope>NUCLEOTIDE SEQUENCE [LARGE SCALE GENOMIC DNA]</scope>
    <source>
        <strain evidence="10 11">IFM 68171</strain>
    </source>
</reference>
<feature type="compositionally biased region" description="Polar residues" evidence="8">
    <location>
        <begin position="74"/>
        <end position="93"/>
    </location>
</feature>
<evidence type="ECO:0000313" key="10">
    <source>
        <dbReference type="EMBL" id="GAB1313823.1"/>
    </source>
</evidence>
<feature type="compositionally biased region" description="Pro residues" evidence="8">
    <location>
        <begin position="689"/>
        <end position="702"/>
    </location>
</feature>
<evidence type="ECO:0000256" key="2">
    <source>
        <dbReference type="ARBA" id="ARBA00022723"/>
    </source>
</evidence>
<feature type="compositionally biased region" description="Basic and acidic residues" evidence="8">
    <location>
        <begin position="24"/>
        <end position="34"/>
    </location>
</feature>
<comment type="subcellular location">
    <subcellularLocation>
        <location evidence="1">Nucleus</location>
    </subcellularLocation>
</comment>
<feature type="compositionally biased region" description="Polar residues" evidence="8">
    <location>
        <begin position="652"/>
        <end position="669"/>
    </location>
</feature>
<feature type="domain" description="CCHC-type" evidence="9">
    <location>
        <begin position="491"/>
        <end position="507"/>
    </location>
</feature>
<dbReference type="Gene3D" id="4.10.60.10">
    <property type="entry name" value="Zinc finger, CCHC-type"/>
    <property type="match status" value="2"/>
</dbReference>
<proteinExistence type="predicted"/>
<accession>A0ABQ0G7T7</accession>
<dbReference type="PANTHER" id="PTHR46543:SF1">
    <property type="entry name" value="ZINC FINGER CCHC DOMAIN-CONTAINING PROTEIN 7"/>
    <property type="match status" value="1"/>
</dbReference>
<sequence>MESSLVLPGHAGPSSQSFSSKKRSSPDTDTHSGLKEPNSGVESAEDITLSSQKRAKVDDSPTAGGARDLEEGETVSSKSSSGYEPLHASQNTVGPPRRAHSGWNRGINNGLRTSFAAASRDRFSKPSFQRASEPPVQQDADSSRNAVSRDIDDLAMPPGDPSFSKRPSRGNTWQSRFVDWAGQLMRLNKDREGIQDVALLRDAWDLWLQTQVSIQPIAREAALQAAARTDLDSEKLREMFSTVLASELDRPPPLSPAEAGHAESDRGTDEQTCNGVRSASEKTAPQAAQEPNNWAVPPPPSPSWHFEVRQKDQSAWEAKFVAWCQTLAQLNGNKIRADTPRDRNRLTESYLRWIGTVDGLSKAKAAAARRAASHYTQANSMQLSATLADTRTPSEPQAVDTVSLVEEDALRPETAVTSSKSSGLNDEELALSNDGEDAEYRERYFPGIGPDETFCAMCASRGHVSADCPAMICRFCHDTGHPSFSCPTRLRCTKCKQFGHTKRDCREKLALASEEMDCAFCESRDHLDASCPGLWRSFLFNPDTVRKVQSLPIFCYCCGRQGHFGPACGLNPHKPKENQLETWSQSNCARYIDPSSPEVAIVFRASSASAPGAGPAYERPDLGKSIVPRRHIIFEEAEDDEEAEDFIRPPVQRNTRPGQITFSGNTTASRGGRRPTKQYSASNGRPGYTQPPLPPGPPPPLLPQGYQQESRRNGGRRARGGRRGNF</sequence>
<dbReference type="EMBL" id="BAAFSV010000002">
    <property type="protein sequence ID" value="GAB1313823.1"/>
    <property type="molecule type" value="Genomic_DNA"/>
</dbReference>
<evidence type="ECO:0000256" key="8">
    <source>
        <dbReference type="SAM" id="MobiDB-lite"/>
    </source>
</evidence>
<evidence type="ECO:0000256" key="6">
    <source>
        <dbReference type="ARBA" id="ARBA00023242"/>
    </source>
</evidence>
<feature type="region of interest" description="Disordered" evidence="8">
    <location>
        <begin position="635"/>
        <end position="726"/>
    </location>
</feature>
<dbReference type="SMART" id="SM00343">
    <property type="entry name" value="ZnF_C2HC"/>
    <property type="match status" value="5"/>
</dbReference>
<gene>
    <name evidence="10" type="ORF">MFIFM68171_04033</name>
</gene>
<comment type="caution">
    <text evidence="10">The sequence shown here is derived from an EMBL/GenBank/DDBJ whole genome shotgun (WGS) entry which is preliminary data.</text>
</comment>
<feature type="compositionally biased region" description="Acidic residues" evidence="8">
    <location>
        <begin position="635"/>
        <end position="644"/>
    </location>
</feature>